<dbReference type="EMBL" id="WXEX01000001">
    <property type="protein sequence ID" value="MZP41516.1"/>
    <property type="molecule type" value="Genomic_DNA"/>
</dbReference>
<keyword evidence="2" id="KW-1185">Reference proteome</keyword>
<accession>A0A845LF95</accession>
<proteinExistence type="predicted"/>
<reference evidence="1 2" key="1">
    <citation type="submission" date="2020-01" db="EMBL/GenBank/DDBJ databases">
        <title>Whole genome sequence of Heliobacterium gestii DSM 11169.</title>
        <authorList>
            <person name="Kyndt J.A."/>
            <person name="Meyer T.E."/>
        </authorList>
    </citation>
    <scope>NUCLEOTIDE SEQUENCE [LARGE SCALE GENOMIC DNA]</scope>
    <source>
        <strain evidence="1 2">DSM 11169</strain>
    </source>
</reference>
<name>A0A845LF95_HELGE</name>
<dbReference type="RefSeq" id="WP_161260103.1">
    <property type="nucleotide sequence ID" value="NZ_JAFBDC010000001.1"/>
</dbReference>
<evidence type="ECO:0000313" key="1">
    <source>
        <dbReference type="EMBL" id="MZP41516.1"/>
    </source>
</evidence>
<dbReference type="Proteomes" id="UP000471031">
    <property type="component" value="Unassembled WGS sequence"/>
</dbReference>
<sequence length="131" mass="15393">MFGDYRTGQRQMNKELYYPIFYLMERQTRKRKKKYASPYYPVAGLRDDLNGYRPYRGGNEECKNEVEETSDGSAAREVDAEILALFARACEGEPRAIKEAYFYFADLYRKYPQNPLITGYYLHCQSMASSQ</sequence>
<dbReference type="AlphaFoldDB" id="A0A845LF95"/>
<gene>
    <name evidence="1" type="ORF">GTO89_00520</name>
</gene>
<protein>
    <submittedName>
        <fullName evidence="1">Uncharacterized protein</fullName>
    </submittedName>
</protein>
<comment type="caution">
    <text evidence="1">The sequence shown here is derived from an EMBL/GenBank/DDBJ whole genome shotgun (WGS) entry which is preliminary data.</text>
</comment>
<organism evidence="1 2">
    <name type="scientific">Heliomicrobium gestii</name>
    <name type="common">Heliobacterium gestii</name>
    <dbReference type="NCBI Taxonomy" id="2699"/>
    <lineage>
        <taxon>Bacteria</taxon>
        <taxon>Bacillati</taxon>
        <taxon>Bacillota</taxon>
        <taxon>Clostridia</taxon>
        <taxon>Eubacteriales</taxon>
        <taxon>Heliobacteriaceae</taxon>
        <taxon>Heliomicrobium</taxon>
    </lineage>
</organism>
<evidence type="ECO:0000313" key="2">
    <source>
        <dbReference type="Proteomes" id="UP000471031"/>
    </source>
</evidence>